<gene>
    <name evidence="2" type="ORF">BSTOLATCC_MIC46429</name>
</gene>
<dbReference type="GO" id="GO:0071277">
    <property type="term" value="P:cellular response to calcium ion"/>
    <property type="evidence" value="ECO:0007669"/>
    <property type="project" value="TreeGrafter"/>
</dbReference>
<dbReference type="PANTHER" id="PTHR10857:SF106">
    <property type="entry name" value="C2 DOMAIN-CONTAINING PROTEIN"/>
    <property type="match status" value="1"/>
</dbReference>
<dbReference type="SUPFAM" id="SSF49562">
    <property type="entry name" value="C2 domain (Calcium/lipid-binding domain, CaLB)"/>
    <property type="match status" value="2"/>
</dbReference>
<dbReference type="PANTHER" id="PTHR10857">
    <property type="entry name" value="COPINE"/>
    <property type="match status" value="1"/>
</dbReference>
<comment type="caution">
    <text evidence="2">The sequence shown here is derived from an EMBL/GenBank/DDBJ whole genome shotgun (WGS) entry which is preliminary data.</text>
</comment>
<evidence type="ECO:0000259" key="1">
    <source>
        <dbReference type="PROSITE" id="PS50004"/>
    </source>
</evidence>
<name>A0AAU9JU28_9CILI</name>
<dbReference type="Proteomes" id="UP001162131">
    <property type="component" value="Unassembled WGS sequence"/>
</dbReference>
<feature type="domain" description="C2" evidence="1">
    <location>
        <begin position="116"/>
        <end position="238"/>
    </location>
</feature>
<accession>A0AAU9JU28</accession>
<dbReference type="PROSITE" id="PS50004">
    <property type="entry name" value="C2"/>
    <property type="match status" value="2"/>
</dbReference>
<dbReference type="InterPro" id="IPR035892">
    <property type="entry name" value="C2_domain_sf"/>
</dbReference>
<dbReference type="SMART" id="SM00239">
    <property type="entry name" value="C2"/>
    <property type="match status" value="2"/>
</dbReference>
<dbReference type="GO" id="GO:0005886">
    <property type="term" value="C:plasma membrane"/>
    <property type="evidence" value="ECO:0007669"/>
    <property type="project" value="TreeGrafter"/>
</dbReference>
<organism evidence="2 3">
    <name type="scientific">Blepharisma stoltei</name>
    <dbReference type="NCBI Taxonomy" id="1481888"/>
    <lineage>
        <taxon>Eukaryota</taxon>
        <taxon>Sar</taxon>
        <taxon>Alveolata</taxon>
        <taxon>Ciliophora</taxon>
        <taxon>Postciliodesmatophora</taxon>
        <taxon>Heterotrichea</taxon>
        <taxon>Heterotrichida</taxon>
        <taxon>Blepharismidae</taxon>
        <taxon>Blepharisma</taxon>
    </lineage>
</organism>
<dbReference type="InterPro" id="IPR045052">
    <property type="entry name" value="Copine"/>
</dbReference>
<keyword evidence="3" id="KW-1185">Reference proteome</keyword>
<proteinExistence type="predicted"/>
<dbReference type="Pfam" id="PF00168">
    <property type="entry name" value="C2"/>
    <property type="match status" value="2"/>
</dbReference>
<feature type="domain" description="C2" evidence="1">
    <location>
        <begin position="1"/>
        <end position="110"/>
    </location>
</feature>
<evidence type="ECO:0000313" key="2">
    <source>
        <dbReference type="EMBL" id="CAG9328428.1"/>
    </source>
</evidence>
<dbReference type="Gene3D" id="2.60.40.150">
    <property type="entry name" value="C2 domain"/>
    <property type="match status" value="2"/>
</dbReference>
<dbReference type="GO" id="GO:0005544">
    <property type="term" value="F:calcium-dependent phospholipid binding"/>
    <property type="evidence" value="ECO:0007669"/>
    <property type="project" value="InterPro"/>
</dbReference>
<protein>
    <recommendedName>
        <fullName evidence="1">C2 domain-containing protein</fullName>
    </recommendedName>
</protein>
<dbReference type="EMBL" id="CAJZBQ010000046">
    <property type="protein sequence ID" value="CAG9328428.1"/>
    <property type="molecule type" value="Genomic_DNA"/>
</dbReference>
<reference evidence="2" key="1">
    <citation type="submission" date="2021-09" db="EMBL/GenBank/DDBJ databases">
        <authorList>
            <consortium name="AG Swart"/>
            <person name="Singh M."/>
            <person name="Singh A."/>
            <person name="Seah K."/>
            <person name="Emmerich C."/>
        </authorList>
    </citation>
    <scope>NUCLEOTIDE SEQUENCE</scope>
    <source>
        <strain evidence="2">ATCC30299</strain>
    </source>
</reference>
<dbReference type="InterPro" id="IPR000008">
    <property type="entry name" value="C2_dom"/>
</dbReference>
<evidence type="ECO:0000313" key="3">
    <source>
        <dbReference type="Proteomes" id="UP001162131"/>
    </source>
</evidence>
<sequence>MNKPQSIVKLTLQARDLKVEDPNSNGNTCCKIFTKTVNAEKWEEAGDTELVTSSLNPNYKKEFKIQVTYKKSKLIKIIIYEFFANDLQKIGKVVFSLSDLSINGPTTFNIKKYDEVSGHIIVTSQIHHLDEQLRVQIRGKNLVNKDPFNFRSPYFKLFRLRKGQDSFQFYKSEVIEESLNPLWSQSYFNLYDVCGDNMRIPIKIEVWDSNPLLKDVLMGEGYTSVDQILDKKSIVLRKNKKFKGVIEIVEAEIIDHRMRASF</sequence>
<dbReference type="AlphaFoldDB" id="A0AAU9JU28"/>